<protein>
    <submittedName>
        <fullName evidence="1">Uncharacterized protein</fullName>
    </submittedName>
</protein>
<proteinExistence type="predicted"/>
<dbReference type="RefSeq" id="WP_158502353.1">
    <property type="nucleotide sequence ID" value="NZ_BJOA01000067.1"/>
</dbReference>
<organism evidence="1 2">
    <name type="scientific">Aneurinibacillus migulanus</name>
    <name type="common">Bacillus migulanus</name>
    <dbReference type="NCBI Taxonomy" id="47500"/>
    <lineage>
        <taxon>Bacteria</taxon>
        <taxon>Bacillati</taxon>
        <taxon>Bacillota</taxon>
        <taxon>Bacilli</taxon>
        <taxon>Bacillales</taxon>
        <taxon>Paenibacillaceae</taxon>
        <taxon>Aneurinibacillus group</taxon>
        <taxon>Aneurinibacillus</taxon>
    </lineage>
</organism>
<dbReference type="EMBL" id="FNED01000009">
    <property type="protein sequence ID" value="SDI92096.1"/>
    <property type="molecule type" value="Genomic_DNA"/>
</dbReference>
<accession>A0A1G8PIF2</accession>
<sequence length="56" mass="6389">MREEILRLIDDFETKAEVANIQATHALAVKKCNYAAHKDGLEEGFLYAAQRLKELL</sequence>
<name>A0A1G8PIF2_ANEMI</name>
<gene>
    <name evidence="1" type="ORF">SAMN04487909_10997</name>
</gene>
<dbReference type="Proteomes" id="UP000182836">
    <property type="component" value="Unassembled WGS sequence"/>
</dbReference>
<evidence type="ECO:0000313" key="2">
    <source>
        <dbReference type="Proteomes" id="UP000182836"/>
    </source>
</evidence>
<dbReference type="AlphaFoldDB" id="A0A1G8PIF2"/>
<reference evidence="1 2" key="1">
    <citation type="submission" date="2016-10" db="EMBL/GenBank/DDBJ databases">
        <authorList>
            <person name="de Groot N.N."/>
        </authorList>
    </citation>
    <scope>NUCLEOTIDE SEQUENCE [LARGE SCALE GENOMIC DNA]</scope>
    <source>
        <strain evidence="1 2">DSM 2895</strain>
    </source>
</reference>
<dbReference type="GeneID" id="43759289"/>
<evidence type="ECO:0000313" key="1">
    <source>
        <dbReference type="EMBL" id="SDI92096.1"/>
    </source>
</evidence>